<dbReference type="SUPFAM" id="SSF55846">
    <property type="entry name" value="N-acetylmuramoyl-L-alanine amidase-like"/>
    <property type="match status" value="1"/>
</dbReference>
<dbReference type="GO" id="GO:0005737">
    <property type="term" value="C:cytoplasm"/>
    <property type="evidence" value="ECO:0007669"/>
    <property type="project" value="UniProtKB-SubCell"/>
</dbReference>
<reference evidence="14" key="1">
    <citation type="submission" date="2012-03" db="EMBL/GenBank/DDBJ databases">
        <title>Cell division relative genes in Simiduia agarivorans SA1.</title>
        <authorList>
            <person name="Lin S.Y."/>
            <person name="Shieh W.Y."/>
            <person name="Tang S.-L."/>
        </authorList>
    </citation>
    <scope>NUCLEOTIDE SEQUENCE</scope>
    <source>
        <strain evidence="14">SA1</strain>
    </source>
</reference>
<evidence type="ECO:0000256" key="11">
    <source>
        <dbReference type="ARBA" id="ARBA00039257"/>
    </source>
</evidence>
<gene>
    <name evidence="14" type="primary">ampD</name>
</gene>
<evidence type="ECO:0000256" key="2">
    <source>
        <dbReference type="ARBA" id="ARBA00001947"/>
    </source>
</evidence>
<dbReference type="CDD" id="cd06583">
    <property type="entry name" value="PGRP"/>
    <property type="match status" value="1"/>
</dbReference>
<comment type="catalytic activity">
    <reaction evidence="1">
        <text>Hydrolyzes the link between N-acetylmuramoyl residues and L-amino acid residues in certain cell-wall glycopeptides.</text>
        <dbReference type="EC" id="3.5.1.28"/>
    </reaction>
</comment>
<evidence type="ECO:0000256" key="1">
    <source>
        <dbReference type="ARBA" id="ARBA00001561"/>
    </source>
</evidence>
<proteinExistence type="inferred from homology"/>
<dbReference type="NCBIfam" id="NF008758">
    <property type="entry name" value="PRK11789.1"/>
    <property type="match status" value="1"/>
</dbReference>
<dbReference type="Gene3D" id="3.40.80.10">
    <property type="entry name" value="Peptidoglycan recognition protein-like"/>
    <property type="match status" value="1"/>
</dbReference>
<dbReference type="PANTHER" id="PTHR30417">
    <property type="entry name" value="N-ACETYLMURAMOYL-L-ALANINE AMIDASE AMID"/>
    <property type="match status" value="1"/>
</dbReference>
<dbReference type="GO" id="GO:0046872">
    <property type="term" value="F:metal ion binding"/>
    <property type="evidence" value="ECO:0007669"/>
    <property type="project" value="UniProtKB-KW"/>
</dbReference>
<dbReference type="GO" id="GO:0009253">
    <property type="term" value="P:peptidoglycan catabolic process"/>
    <property type="evidence" value="ECO:0007669"/>
    <property type="project" value="InterPro"/>
</dbReference>
<comment type="similarity">
    <text evidence="4">Belongs to the N-acetylmuramoyl-L-alanine amidase 2 family.</text>
</comment>
<feature type="domain" description="N-acetylmuramoyl-L-alanine amidase" evidence="13">
    <location>
        <begin position="26"/>
        <end position="177"/>
    </location>
</feature>
<organism evidence="14">
    <name type="scientific">Simiduia agarivorans (strain DSM 21679 / JCM 13881 / BCRC 17597 / SA1)</name>
    <dbReference type="NCBI Taxonomy" id="1117647"/>
    <lineage>
        <taxon>Bacteria</taxon>
        <taxon>Pseudomonadati</taxon>
        <taxon>Pseudomonadota</taxon>
        <taxon>Gammaproteobacteria</taxon>
        <taxon>Cellvibrionales</taxon>
        <taxon>Cellvibrionaceae</taxon>
        <taxon>Simiduia</taxon>
    </lineage>
</organism>
<keyword evidence="10" id="KW-0961">Cell wall biogenesis/degradation</keyword>
<keyword evidence="9" id="KW-0862">Zinc</keyword>
<evidence type="ECO:0000256" key="9">
    <source>
        <dbReference type="ARBA" id="ARBA00022833"/>
    </source>
</evidence>
<dbReference type="EMBL" id="JQ774473">
    <property type="protein sequence ID" value="AFK93840.1"/>
    <property type="molecule type" value="Genomic_DNA"/>
</dbReference>
<dbReference type="Pfam" id="PF01510">
    <property type="entry name" value="Amidase_2"/>
    <property type="match status" value="1"/>
</dbReference>
<protein>
    <recommendedName>
        <fullName evidence="11">1,6-anhydro-N-acetylmuramyl-L-alanine amidase AmpD</fullName>
        <ecNumber evidence="5">3.5.1.28</ecNumber>
    </recommendedName>
    <alternativeName>
        <fullName evidence="12">N-acetylmuramoyl-L-alanine amidase</fullName>
    </alternativeName>
</protein>
<comment type="subcellular location">
    <subcellularLocation>
        <location evidence="3">Cytoplasm</location>
    </subcellularLocation>
</comment>
<evidence type="ECO:0000256" key="6">
    <source>
        <dbReference type="ARBA" id="ARBA00022490"/>
    </source>
</evidence>
<keyword evidence="6" id="KW-0963">Cytoplasm</keyword>
<evidence type="ECO:0000256" key="4">
    <source>
        <dbReference type="ARBA" id="ARBA00007553"/>
    </source>
</evidence>
<evidence type="ECO:0000313" key="14">
    <source>
        <dbReference type="EMBL" id="AFK93840.1"/>
    </source>
</evidence>
<dbReference type="GO" id="GO:0008745">
    <property type="term" value="F:N-acetylmuramoyl-L-alanine amidase activity"/>
    <property type="evidence" value="ECO:0007669"/>
    <property type="project" value="UniProtKB-EC"/>
</dbReference>
<keyword evidence="8" id="KW-0378">Hydrolase</keyword>
<dbReference type="InterPro" id="IPR036505">
    <property type="entry name" value="Amidase/PGRP_sf"/>
</dbReference>
<dbReference type="PANTHER" id="PTHR30417:SF4">
    <property type="entry name" value="1,6-ANHYDRO-N-ACETYLMURAMYL-L-ALANINE AMIDASE AMPD"/>
    <property type="match status" value="1"/>
</dbReference>
<evidence type="ECO:0000256" key="3">
    <source>
        <dbReference type="ARBA" id="ARBA00004496"/>
    </source>
</evidence>
<evidence type="ECO:0000256" key="5">
    <source>
        <dbReference type="ARBA" id="ARBA00011901"/>
    </source>
</evidence>
<dbReference type="AlphaFoldDB" id="I3WB86"/>
<accession>I3WB86</accession>
<name>I3WB86_SIMAS</name>
<evidence type="ECO:0000259" key="13">
    <source>
        <dbReference type="SMART" id="SM00644"/>
    </source>
</evidence>
<evidence type="ECO:0000256" key="10">
    <source>
        <dbReference type="ARBA" id="ARBA00023316"/>
    </source>
</evidence>
<comment type="cofactor">
    <cofactor evidence="2">
        <name>Zn(2+)</name>
        <dbReference type="ChEBI" id="CHEBI:29105"/>
    </cofactor>
</comment>
<dbReference type="SMART" id="SM00644">
    <property type="entry name" value="Ami_2"/>
    <property type="match status" value="1"/>
</dbReference>
<dbReference type="EC" id="3.5.1.28" evidence="5"/>
<dbReference type="InterPro" id="IPR051206">
    <property type="entry name" value="NAMLAA_amidase_2"/>
</dbReference>
<dbReference type="GO" id="GO:0009254">
    <property type="term" value="P:peptidoglycan turnover"/>
    <property type="evidence" value="ECO:0007669"/>
    <property type="project" value="TreeGrafter"/>
</dbReference>
<sequence>MVTDSNSTSLAQPDDIWLAGARACISPNFNLRPEQTDVSLLVIHNISLPPGDFSSDAVERFFCNRLPADEHPYFAGIAQLQVSSHLFIRRSGELVQFVPLNRRAWHAGVSAFEGRQNCNDYSIGIELEGTDDLPYTQAQYDVLAQVTRDIQRLFPAINGDRIVGHNDIAPTRKTDPGRAFDWAYYRAMIGANNKQGQ</sequence>
<evidence type="ECO:0000256" key="12">
    <source>
        <dbReference type="ARBA" id="ARBA00042615"/>
    </source>
</evidence>
<evidence type="ECO:0000256" key="7">
    <source>
        <dbReference type="ARBA" id="ARBA00022723"/>
    </source>
</evidence>
<evidence type="ECO:0000256" key="8">
    <source>
        <dbReference type="ARBA" id="ARBA00022801"/>
    </source>
</evidence>
<keyword evidence="7" id="KW-0479">Metal-binding</keyword>
<dbReference type="GO" id="GO:0071555">
    <property type="term" value="P:cell wall organization"/>
    <property type="evidence" value="ECO:0007669"/>
    <property type="project" value="UniProtKB-KW"/>
</dbReference>
<dbReference type="InterPro" id="IPR002502">
    <property type="entry name" value="Amidase_domain"/>
</dbReference>